<dbReference type="SUPFAM" id="SSF47090">
    <property type="entry name" value="PGBD-like"/>
    <property type="match status" value="1"/>
</dbReference>
<proteinExistence type="predicted"/>
<evidence type="ECO:0000313" key="2">
    <source>
        <dbReference type="EMBL" id="EKD25145.1"/>
    </source>
</evidence>
<dbReference type="InterPro" id="IPR036366">
    <property type="entry name" value="PGBDSf"/>
</dbReference>
<organism evidence="2">
    <name type="scientific">uncultured bacterium</name>
    <name type="common">gcode 4</name>
    <dbReference type="NCBI Taxonomy" id="1234023"/>
    <lineage>
        <taxon>Bacteria</taxon>
        <taxon>environmental samples</taxon>
    </lineage>
</organism>
<accession>K1X4V6</accession>
<comment type="caution">
    <text evidence="2">The sequence shown here is derived from an EMBL/GenBank/DDBJ whole genome shotgun (WGS) entry which is preliminary data.</text>
</comment>
<dbReference type="InterPro" id="IPR002477">
    <property type="entry name" value="Peptidoglycan-bd-like"/>
</dbReference>
<sequence>MVKKFILLLVIISLIGSFTSAFQFSGCEERRFTMTAYYSPQSGQVFYYKPSFQEEVTLNGQWYVGASGKKVFNGMLAWPASYPFGSIIYFPGLGVGEIADRGGAIVLSGERGQSNDRIDVWMGRGEEGLIRALTFGKKTMTGYFCESSIVKIPPKDSLKRDHVPVLKNFFDIALRIQQLEEWRNDMRTWTLQKYLVKLGYLNKKYRNWTYETHTKKALCAYQVAKKIIWAKNHDCWVFGKMTRYTMKLDMQDKGLLPADLYATGTFAAIIDGAKYYNGMPTALTKSPPDKGETERGFEKSVKIFLFYRAYTKWQQSSEIKILQNFLQSQWMYSGAIDGIYLKKTTDAVYDFQKKYSLISEDDPLILRGFLWPKTRTKINELRIKN</sequence>
<dbReference type="EMBL" id="AMFJ01036120">
    <property type="protein sequence ID" value="EKD25145.1"/>
    <property type="molecule type" value="Genomic_DNA"/>
</dbReference>
<dbReference type="InterPro" id="IPR059180">
    <property type="entry name" value="3D_YorM"/>
</dbReference>
<dbReference type="CDD" id="cd14667">
    <property type="entry name" value="3D_containing_proteins"/>
    <property type="match status" value="1"/>
</dbReference>
<dbReference type="AlphaFoldDB" id="K1X4V6"/>
<dbReference type="Pfam" id="PF01471">
    <property type="entry name" value="PG_binding_1"/>
    <property type="match status" value="1"/>
</dbReference>
<gene>
    <name evidence="2" type="ORF">ACD_80C00113G0013</name>
</gene>
<dbReference type="InterPro" id="IPR036365">
    <property type="entry name" value="PGBD-like_sf"/>
</dbReference>
<protein>
    <recommendedName>
        <fullName evidence="1">Peptidoglycan binding-like domain-containing protein</fullName>
    </recommendedName>
</protein>
<name>K1X4V6_9BACT</name>
<dbReference type="Gene3D" id="1.10.101.10">
    <property type="entry name" value="PGBD-like superfamily/PGBD"/>
    <property type="match status" value="1"/>
</dbReference>
<evidence type="ECO:0000259" key="1">
    <source>
        <dbReference type="Pfam" id="PF01471"/>
    </source>
</evidence>
<reference evidence="2" key="1">
    <citation type="journal article" date="2012" name="Science">
        <title>Fermentation, hydrogen, and sulfur metabolism in multiple uncultivated bacterial phyla.</title>
        <authorList>
            <person name="Wrighton K.C."/>
            <person name="Thomas B.C."/>
            <person name="Sharon I."/>
            <person name="Miller C.S."/>
            <person name="Castelle C.J."/>
            <person name="VerBerkmoes N.C."/>
            <person name="Wilkins M.J."/>
            <person name="Hettich R.L."/>
            <person name="Lipton M.S."/>
            <person name="Williams K.H."/>
            <person name="Long P.E."/>
            <person name="Banfield J.F."/>
        </authorList>
    </citation>
    <scope>NUCLEOTIDE SEQUENCE [LARGE SCALE GENOMIC DNA]</scope>
</reference>
<feature type="domain" description="Peptidoglycan binding-like" evidence="1">
    <location>
        <begin position="316"/>
        <end position="357"/>
    </location>
</feature>